<sequence>MGSVSGEPAEWTIDRLARLTAAALASGALAPQPDGRIREVPDVRTIRYYTSIGLLDRPAAMRGRTALYGRRHLAQLVAIKRLQAAGLTLTEVQQRLLGADAGTVERIALLPPDVDALEELDDRSEESSGPAEKPASGPADTAGSRAGSGAGSGAEAGAEAGVNGTPARRQRFWSARPAPLSAEAAQAAGAEADHPPAAAVPPLVAGVRLADDVTLLLSASSGRVPDAADRAAIAESARPLLDLLHRLGLSEA</sequence>
<dbReference type="RefSeq" id="WP_425558845.1">
    <property type="nucleotide sequence ID" value="NZ_BAAAQM010000067.1"/>
</dbReference>
<keyword evidence="4" id="KW-1185">Reference proteome</keyword>
<dbReference type="SUPFAM" id="SSF46955">
    <property type="entry name" value="Putative DNA-binding domain"/>
    <property type="match status" value="1"/>
</dbReference>
<accession>A0ABP5EK63</accession>
<name>A0ABP5EK63_9ACTN</name>
<dbReference type="EMBL" id="BAAAQM010000067">
    <property type="protein sequence ID" value="GAA2000151.1"/>
    <property type="molecule type" value="Genomic_DNA"/>
</dbReference>
<dbReference type="PROSITE" id="PS50937">
    <property type="entry name" value="HTH_MERR_2"/>
    <property type="match status" value="1"/>
</dbReference>
<dbReference type="InterPro" id="IPR000551">
    <property type="entry name" value="MerR-type_HTH_dom"/>
</dbReference>
<dbReference type="Pfam" id="PF13411">
    <property type="entry name" value="MerR_1"/>
    <property type="match status" value="1"/>
</dbReference>
<feature type="region of interest" description="Disordered" evidence="1">
    <location>
        <begin position="119"/>
        <end position="166"/>
    </location>
</feature>
<dbReference type="SMART" id="SM00422">
    <property type="entry name" value="HTH_MERR"/>
    <property type="match status" value="1"/>
</dbReference>
<feature type="domain" description="HTH merR-type" evidence="2">
    <location>
        <begin position="43"/>
        <end position="98"/>
    </location>
</feature>
<evidence type="ECO:0000313" key="4">
    <source>
        <dbReference type="Proteomes" id="UP001499854"/>
    </source>
</evidence>
<protein>
    <recommendedName>
        <fullName evidence="2">HTH merR-type domain-containing protein</fullName>
    </recommendedName>
</protein>
<feature type="region of interest" description="Disordered" evidence="1">
    <location>
        <begin position="178"/>
        <end position="198"/>
    </location>
</feature>
<dbReference type="CDD" id="cd00592">
    <property type="entry name" value="HTH_MerR-like"/>
    <property type="match status" value="1"/>
</dbReference>
<proteinExistence type="predicted"/>
<gene>
    <name evidence="3" type="ORF">GCM10009838_77020</name>
</gene>
<dbReference type="Gene3D" id="1.10.1660.10">
    <property type="match status" value="1"/>
</dbReference>
<evidence type="ECO:0000256" key="1">
    <source>
        <dbReference type="SAM" id="MobiDB-lite"/>
    </source>
</evidence>
<dbReference type="InterPro" id="IPR009061">
    <property type="entry name" value="DNA-bd_dom_put_sf"/>
</dbReference>
<reference evidence="4" key="1">
    <citation type="journal article" date="2019" name="Int. J. Syst. Evol. Microbiol.">
        <title>The Global Catalogue of Microorganisms (GCM) 10K type strain sequencing project: providing services to taxonomists for standard genome sequencing and annotation.</title>
        <authorList>
            <consortium name="The Broad Institute Genomics Platform"/>
            <consortium name="The Broad Institute Genome Sequencing Center for Infectious Disease"/>
            <person name="Wu L."/>
            <person name="Ma J."/>
        </authorList>
    </citation>
    <scope>NUCLEOTIDE SEQUENCE [LARGE SCALE GENOMIC DNA]</scope>
    <source>
        <strain evidence="4">JCM 16013</strain>
    </source>
</reference>
<dbReference type="Proteomes" id="UP001499854">
    <property type="component" value="Unassembled WGS sequence"/>
</dbReference>
<evidence type="ECO:0000259" key="2">
    <source>
        <dbReference type="PROSITE" id="PS50937"/>
    </source>
</evidence>
<evidence type="ECO:0000313" key="3">
    <source>
        <dbReference type="EMBL" id="GAA2000151.1"/>
    </source>
</evidence>
<comment type="caution">
    <text evidence="3">The sequence shown here is derived from an EMBL/GenBank/DDBJ whole genome shotgun (WGS) entry which is preliminary data.</text>
</comment>
<organism evidence="3 4">
    <name type="scientific">Catenulispora subtropica</name>
    <dbReference type="NCBI Taxonomy" id="450798"/>
    <lineage>
        <taxon>Bacteria</taxon>
        <taxon>Bacillati</taxon>
        <taxon>Actinomycetota</taxon>
        <taxon>Actinomycetes</taxon>
        <taxon>Catenulisporales</taxon>
        <taxon>Catenulisporaceae</taxon>
        <taxon>Catenulispora</taxon>
    </lineage>
</organism>